<evidence type="ECO:0000256" key="1">
    <source>
        <dbReference type="SAM" id="MobiDB-lite"/>
    </source>
</evidence>
<organism evidence="3 4">
    <name type="scientific">Aldrovandia affinis</name>
    <dbReference type="NCBI Taxonomy" id="143900"/>
    <lineage>
        <taxon>Eukaryota</taxon>
        <taxon>Metazoa</taxon>
        <taxon>Chordata</taxon>
        <taxon>Craniata</taxon>
        <taxon>Vertebrata</taxon>
        <taxon>Euteleostomi</taxon>
        <taxon>Actinopterygii</taxon>
        <taxon>Neopterygii</taxon>
        <taxon>Teleostei</taxon>
        <taxon>Notacanthiformes</taxon>
        <taxon>Halosauridae</taxon>
        <taxon>Aldrovandia</taxon>
    </lineage>
</organism>
<dbReference type="SUPFAM" id="SSF82671">
    <property type="entry name" value="SEA domain"/>
    <property type="match status" value="1"/>
</dbReference>
<protein>
    <recommendedName>
        <fullName evidence="2">SEA domain-containing protein</fullName>
    </recommendedName>
</protein>
<evidence type="ECO:0000259" key="2">
    <source>
        <dbReference type="PROSITE" id="PS50024"/>
    </source>
</evidence>
<reference evidence="3" key="1">
    <citation type="journal article" date="2023" name="Science">
        <title>Genome structures resolve the early diversification of teleost fishes.</title>
        <authorList>
            <person name="Parey E."/>
            <person name="Louis A."/>
            <person name="Montfort J."/>
            <person name="Bouchez O."/>
            <person name="Roques C."/>
            <person name="Iampietro C."/>
            <person name="Lluch J."/>
            <person name="Castinel A."/>
            <person name="Donnadieu C."/>
            <person name="Desvignes T."/>
            <person name="Floi Bucao C."/>
            <person name="Jouanno E."/>
            <person name="Wen M."/>
            <person name="Mejri S."/>
            <person name="Dirks R."/>
            <person name="Jansen H."/>
            <person name="Henkel C."/>
            <person name="Chen W.J."/>
            <person name="Zahm M."/>
            <person name="Cabau C."/>
            <person name="Klopp C."/>
            <person name="Thompson A.W."/>
            <person name="Robinson-Rechavi M."/>
            <person name="Braasch I."/>
            <person name="Lecointre G."/>
            <person name="Bobe J."/>
            <person name="Postlethwait J.H."/>
            <person name="Berthelot C."/>
            <person name="Roest Crollius H."/>
            <person name="Guiguen Y."/>
        </authorList>
    </citation>
    <scope>NUCLEOTIDE SEQUENCE</scope>
    <source>
        <strain evidence="3">NC1722</strain>
    </source>
</reference>
<feature type="region of interest" description="Disordered" evidence="1">
    <location>
        <begin position="210"/>
        <end position="229"/>
    </location>
</feature>
<accession>A0AAD7R7V0</accession>
<name>A0AAD7R7V0_9TELE</name>
<dbReference type="AlphaFoldDB" id="A0AAD7R7V0"/>
<dbReference type="EMBL" id="JAINUG010000446">
    <property type="protein sequence ID" value="KAJ8371544.1"/>
    <property type="molecule type" value="Genomic_DNA"/>
</dbReference>
<evidence type="ECO:0000313" key="4">
    <source>
        <dbReference type="Proteomes" id="UP001221898"/>
    </source>
</evidence>
<dbReference type="PROSITE" id="PS50024">
    <property type="entry name" value="SEA"/>
    <property type="match status" value="1"/>
</dbReference>
<dbReference type="InterPro" id="IPR036364">
    <property type="entry name" value="SEA_dom_sf"/>
</dbReference>
<proteinExistence type="predicted"/>
<evidence type="ECO:0000313" key="3">
    <source>
        <dbReference type="EMBL" id="KAJ8371544.1"/>
    </source>
</evidence>
<keyword evidence="4" id="KW-1185">Reference proteome</keyword>
<dbReference type="InterPro" id="IPR000082">
    <property type="entry name" value="SEA_dom"/>
</dbReference>
<sequence>MPHQSASHAIEQYWNKTYLHIILFCRLHLREDEYALEDGDLCGVCPGDYIHKCTNYNFSSSLYKCNCSSSLYKCNCSSSLYKCNCSSSLYKCNCSSSLYKCNCSSSLYKCNCSSSLYNSPLFSSRVMDTVTQIQPIYETAFDNFIRVDVLRFRSGSIITETAIVFNSSGSIPNNTQVARTLIQAVENGNVTLPINTSSIVVSTVPSNATMTPAPTPATTTPGPTSATTTPATTPAIVVIAVITVPPTTAPPPGSTVSLLLQFSSDETFSPDLSNSNSLAFRNRAELIRSELTPVFIVFSSFRDLIITSFRSGSIVNIGNLTFNSAGSIPDTAEVTLALVRAVESGNLTIPINASSISVTNPSSSGVSPVHPSVFSCTLLTLGSLLLAAMLNFS</sequence>
<gene>
    <name evidence="3" type="ORF">AAFF_G00307450</name>
</gene>
<feature type="domain" description="SEA" evidence="2">
    <location>
        <begin position="252"/>
        <end position="363"/>
    </location>
</feature>
<dbReference type="Pfam" id="PF01390">
    <property type="entry name" value="SEA"/>
    <property type="match status" value="1"/>
</dbReference>
<feature type="compositionally biased region" description="Low complexity" evidence="1">
    <location>
        <begin position="216"/>
        <end position="229"/>
    </location>
</feature>
<comment type="caution">
    <text evidence="3">The sequence shown here is derived from an EMBL/GenBank/DDBJ whole genome shotgun (WGS) entry which is preliminary data.</text>
</comment>
<dbReference type="Proteomes" id="UP001221898">
    <property type="component" value="Unassembled WGS sequence"/>
</dbReference>